<protein>
    <submittedName>
        <fullName evidence="1">Uncharacterized protein</fullName>
    </submittedName>
</protein>
<accession>A0A0F1B1B0</accession>
<dbReference type="AlphaFoldDB" id="A0A0F1B1B0"/>
<dbReference type="EMBL" id="JZYX01000016">
    <property type="protein sequence ID" value="KJN27927.1"/>
    <property type="molecule type" value="Genomic_DNA"/>
</dbReference>
<gene>
    <name evidence="1" type="ORF">SS37_09575</name>
</gene>
<dbReference type="PATRIC" id="fig|1619248.3.peg.985"/>
<comment type="caution">
    <text evidence="1">The sequence shown here is derived from an EMBL/GenBank/DDBJ whole genome shotgun (WGS) entry which is preliminary data.</text>
</comment>
<dbReference type="Proteomes" id="UP000033352">
    <property type="component" value="Unassembled WGS sequence"/>
</dbReference>
<proteinExistence type="predicted"/>
<evidence type="ECO:0000313" key="1">
    <source>
        <dbReference type="EMBL" id="KJN27927.1"/>
    </source>
</evidence>
<evidence type="ECO:0000313" key="2">
    <source>
        <dbReference type="Proteomes" id="UP000033352"/>
    </source>
</evidence>
<organism evidence="1 2">
    <name type="scientific">Enterobacter sichuanensis</name>
    <dbReference type="NCBI Taxonomy" id="2071710"/>
    <lineage>
        <taxon>Bacteria</taxon>
        <taxon>Pseudomonadati</taxon>
        <taxon>Pseudomonadota</taxon>
        <taxon>Gammaproteobacteria</taxon>
        <taxon>Enterobacterales</taxon>
        <taxon>Enterobacteriaceae</taxon>
        <taxon>Enterobacter</taxon>
        <taxon>Enterobacter cloacae complex</taxon>
    </lineage>
</organism>
<name>A0A0F1B1B0_9ENTR</name>
<reference evidence="1 2" key="1">
    <citation type="submission" date="2015-03" db="EMBL/GenBank/DDBJ databases">
        <authorList>
            <person name="McCorrison J."/>
            <person name="Sanka R."/>
            <person name="Adams M."/>
            <person name="Brinkac L."/>
            <person name="Nierman W."/>
            <person name="Sutton G."/>
            <person name="Nelson K."/>
            <person name="Kiedrowski L."/>
            <person name="Guerrero D."/>
            <person name="Bonomo R."/>
        </authorList>
    </citation>
    <scope>NUCLEOTIDE SEQUENCE [LARGE SCALE GENOMIC DNA]</scope>
    <source>
        <strain evidence="1 2">35699</strain>
    </source>
</reference>
<sequence length="85" mass="9619">MKGLHFRHAIRVLKTGISKRPVDHLFMHLKSVNNIPLAGLNGFFKNKIIVKQCVIIFSKLVLKSFGDPSITLLTVRDAVSVRHRT</sequence>